<evidence type="ECO:0000256" key="1">
    <source>
        <dbReference type="ARBA" id="ARBA00022691"/>
    </source>
</evidence>
<dbReference type="GO" id="GO:0046872">
    <property type="term" value="F:metal ion binding"/>
    <property type="evidence" value="ECO:0007669"/>
    <property type="project" value="UniProtKB-KW"/>
</dbReference>
<dbReference type="SFLD" id="SFLDS00029">
    <property type="entry name" value="Radical_SAM"/>
    <property type="match status" value="1"/>
</dbReference>
<dbReference type="EMBL" id="ASWJ01000003">
    <property type="protein sequence ID" value="EOW87549.1"/>
    <property type="molecule type" value="Genomic_DNA"/>
</dbReference>
<dbReference type="CDD" id="cd01335">
    <property type="entry name" value="Radical_SAM"/>
    <property type="match status" value="1"/>
</dbReference>
<sequence length="290" mass="33118">MMNEYVEKFYPHSTAVILTNKCSAACRECCFNCSPKGDLILSDEKIFKFIDEISALGTVKYMVWTGGEAFLLKDRLYQCLQYAKNKGLYSRIVSNGYWATSDEIAHVKLKKLKEAGLAELNISTGDNHQEFVPFDRVMIAALESVRLGISTVISVESNKSMKFSTEDLYKHPLFLKMKEENVDGLLTVISAAWVSFHKDTKYDFDCIEQTEVEHGCNNLFNFVGLHPDGQYIACCGLTLNYLPEMHLGSLDDINLVTAFDNQKKRFHEKMVVYRWSNQYIKTSESLGSYY</sequence>
<dbReference type="InterPro" id="IPR050377">
    <property type="entry name" value="Radical_SAM_PqqE_MftC-like"/>
</dbReference>
<dbReference type="PANTHER" id="PTHR11228">
    <property type="entry name" value="RADICAL SAM DOMAIN PROTEIN"/>
    <property type="match status" value="1"/>
</dbReference>
<evidence type="ECO:0000313" key="7">
    <source>
        <dbReference type="Proteomes" id="UP000014113"/>
    </source>
</evidence>
<accession>S1P389</accession>
<dbReference type="InterPro" id="IPR058240">
    <property type="entry name" value="rSAM_sf"/>
</dbReference>
<dbReference type="PATRIC" id="fig|1121865.3.peg.600"/>
<dbReference type="eggNOG" id="COG0535">
    <property type="taxonomic scope" value="Bacteria"/>
</dbReference>
<keyword evidence="2" id="KW-0479">Metal-binding</keyword>
<dbReference type="InterPro" id="IPR013785">
    <property type="entry name" value="Aldolase_TIM"/>
</dbReference>
<proteinExistence type="predicted"/>
<dbReference type="Pfam" id="PF04055">
    <property type="entry name" value="Radical_SAM"/>
    <property type="match status" value="1"/>
</dbReference>
<evidence type="ECO:0000256" key="3">
    <source>
        <dbReference type="ARBA" id="ARBA00023004"/>
    </source>
</evidence>
<dbReference type="SUPFAM" id="SSF102114">
    <property type="entry name" value="Radical SAM enzymes"/>
    <property type="match status" value="1"/>
</dbReference>
<dbReference type="InterPro" id="IPR007197">
    <property type="entry name" value="rSAM"/>
</dbReference>
<evidence type="ECO:0000313" key="6">
    <source>
        <dbReference type="EMBL" id="EOW87549.1"/>
    </source>
</evidence>
<dbReference type="OrthoDB" id="6457556at2"/>
<keyword evidence="1" id="KW-0949">S-adenosyl-L-methionine</keyword>
<dbReference type="RefSeq" id="WP_016182774.1">
    <property type="nucleotide sequence ID" value="NZ_JXKI01000006.1"/>
</dbReference>
<dbReference type="Proteomes" id="UP000014113">
    <property type="component" value="Unassembled WGS sequence"/>
</dbReference>
<protein>
    <recommendedName>
        <fullName evidence="5">Radical SAM core domain-containing protein</fullName>
    </recommendedName>
</protein>
<dbReference type="Gene3D" id="3.20.20.70">
    <property type="entry name" value="Aldolase class I"/>
    <property type="match status" value="1"/>
</dbReference>
<comment type="caution">
    <text evidence="6">The sequence shown here is derived from an EMBL/GenBank/DDBJ whole genome shotgun (WGS) entry which is preliminary data.</text>
</comment>
<evidence type="ECO:0000256" key="2">
    <source>
        <dbReference type="ARBA" id="ARBA00022723"/>
    </source>
</evidence>
<keyword evidence="7" id="KW-1185">Reference proteome</keyword>
<dbReference type="PANTHER" id="PTHR11228:SF7">
    <property type="entry name" value="PQQA PEPTIDE CYCLASE"/>
    <property type="match status" value="1"/>
</dbReference>
<name>S1P389_9ENTE</name>
<organism evidence="6 7">
    <name type="scientific">Enterococcus columbae DSM 7374 = ATCC 51263</name>
    <dbReference type="NCBI Taxonomy" id="1121865"/>
    <lineage>
        <taxon>Bacteria</taxon>
        <taxon>Bacillati</taxon>
        <taxon>Bacillota</taxon>
        <taxon>Bacilli</taxon>
        <taxon>Lactobacillales</taxon>
        <taxon>Enterococcaceae</taxon>
        <taxon>Enterococcus</taxon>
    </lineage>
</organism>
<gene>
    <name evidence="6" type="ORF">I568_00593</name>
</gene>
<keyword evidence="3" id="KW-0408">Iron</keyword>
<dbReference type="STRING" id="1121865.OMW_00611"/>
<feature type="domain" description="Radical SAM core" evidence="5">
    <location>
        <begin position="16"/>
        <end position="123"/>
    </location>
</feature>
<dbReference type="GO" id="GO:0051536">
    <property type="term" value="F:iron-sulfur cluster binding"/>
    <property type="evidence" value="ECO:0007669"/>
    <property type="project" value="UniProtKB-KW"/>
</dbReference>
<evidence type="ECO:0000259" key="5">
    <source>
        <dbReference type="Pfam" id="PF04055"/>
    </source>
</evidence>
<keyword evidence="4" id="KW-0411">Iron-sulfur</keyword>
<reference evidence="6 7" key="1">
    <citation type="submission" date="2013-03" db="EMBL/GenBank/DDBJ databases">
        <title>The Genome Sequence of Enterococcus columbae ATCC_51263 (PacBio/Illumina hybrid assembly).</title>
        <authorList>
            <consortium name="The Broad Institute Genomics Platform"/>
            <consortium name="The Broad Institute Genome Sequencing Center for Infectious Disease"/>
            <person name="Earl A."/>
            <person name="Russ C."/>
            <person name="Gilmore M."/>
            <person name="Surin D."/>
            <person name="Walker B."/>
            <person name="Young S."/>
            <person name="Zeng Q."/>
            <person name="Gargeya S."/>
            <person name="Fitzgerald M."/>
            <person name="Haas B."/>
            <person name="Abouelleil A."/>
            <person name="Allen A.W."/>
            <person name="Alvarado L."/>
            <person name="Arachchi H.M."/>
            <person name="Berlin A.M."/>
            <person name="Chapman S.B."/>
            <person name="Gainer-Dewar J."/>
            <person name="Goldberg J."/>
            <person name="Griggs A."/>
            <person name="Gujja S."/>
            <person name="Hansen M."/>
            <person name="Howarth C."/>
            <person name="Imamovic A."/>
            <person name="Ireland A."/>
            <person name="Larimer J."/>
            <person name="McCowan C."/>
            <person name="Murphy C."/>
            <person name="Pearson M."/>
            <person name="Poon T.W."/>
            <person name="Priest M."/>
            <person name="Roberts A."/>
            <person name="Saif S."/>
            <person name="Shea T."/>
            <person name="Sisk P."/>
            <person name="Sykes S."/>
            <person name="Wortman J."/>
            <person name="Nusbaum C."/>
            <person name="Birren B."/>
        </authorList>
    </citation>
    <scope>NUCLEOTIDE SEQUENCE [LARGE SCALE GENOMIC DNA]</scope>
    <source>
        <strain evidence="6 7">ATCC 51263</strain>
    </source>
</reference>
<evidence type="ECO:0000256" key="4">
    <source>
        <dbReference type="ARBA" id="ARBA00023014"/>
    </source>
</evidence>
<dbReference type="GO" id="GO:0003824">
    <property type="term" value="F:catalytic activity"/>
    <property type="evidence" value="ECO:0007669"/>
    <property type="project" value="InterPro"/>
</dbReference>
<dbReference type="AlphaFoldDB" id="S1P389"/>